<evidence type="ECO:0000256" key="1">
    <source>
        <dbReference type="ARBA" id="ARBA00000900"/>
    </source>
</evidence>
<feature type="transmembrane region" description="Helical" evidence="15">
    <location>
        <begin position="314"/>
        <end position="334"/>
    </location>
</feature>
<evidence type="ECO:0000256" key="15">
    <source>
        <dbReference type="SAM" id="Phobius"/>
    </source>
</evidence>
<evidence type="ECO:0000256" key="7">
    <source>
        <dbReference type="ARBA" id="ARBA00022723"/>
    </source>
</evidence>
<dbReference type="Gene3D" id="3.30.40.10">
    <property type="entry name" value="Zinc/RING finger domain, C3HC4 (zinc finger)"/>
    <property type="match status" value="1"/>
</dbReference>
<keyword evidence="9 14" id="KW-0863">Zinc-finger</keyword>
<dbReference type="SUPFAM" id="SSF57850">
    <property type="entry name" value="RING/U-box"/>
    <property type="match status" value="1"/>
</dbReference>
<dbReference type="GO" id="GO:0008270">
    <property type="term" value="F:zinc ion binding"/>
    <property type="evidence" value="ECO:0007669"/>
    <property type="project" value="UniProtKB-KW"/>
</dbReference>
<evidence type="ECO:0000256" key="12">
    <source>
        <dbReference type="ARBA" id="ARBA00022989"/>
    </source>
</evidence>
<comment type="subcellular location">
    <subcellularLocation>
        <location evidence="2">Endomembrane system</location>
        <topology evidence="2">Multi-pass membrane protein</topology>
    </subcellularLocation>
</comment>
<dbReference type="Proteomes" id="UP000179807">
    <property type="component" value="Unassembled WGS sequence"/>
</dbReference>
<feature type="transmembrane region" description="Helical" evidence="15">
    <location>
        <begin position="378"/>
        <end position="401"/>
    </location>
</feature>
<dbReference type="GO" id="GO:0012505">
    <property type="term" value="C:endomembrane system"/>
    <property type="evidence" value="ECO:0007669"/>
    <property type="project" value="UniProtKB-SubCell"/>
</dbReference>
<dbReference type="Pfam" id="PF11145">
    <property type="entry name" value="DUF2921"/>
    <property type="match status" value="1"/>
</dbReference>
<comment type="pathway">
    <text evidence="3">Protein modification; protein ubiquitination.</text>
</comment>
<gene>
    <name evidence="17" type="ORF">TRFO_14584</name>
</gene>
<dbReference type="GO" id="GO:0043161">
    <property type="term" value="P:proteasome-mediated ubiquitin-dependent protein catabolic process"/>
    <property type="evidence" value="ECO:0007669"/>
    <property type="project" value="TreeGrafter"/>
</dbReference>
<dbReference type="PANTHER" id="PTHR22763:SF185">
    <property type="entry name" value="E3 UBIQUITIN-PROTEIN LIGASE RHF2A"/>
    <property type="match status" value="1"/>
</dbReference>
<feature type="transmembrane region" description="Helical" evidence="15">
    <location>
        <begin position="289"/>
        <end position="308"/>
    </location>
</feature>
<keyword evidence="7" id="KW-0479">Metal-binding</keyword>
<evidence type="ECO:0000256" key="8">
    <source>
        <dbReference type="ARBA" id="ARBA00022729"/>
    </source>
</evidence>
<dbReference type="InterPro" id="IPR050731">
    <property type="entry name" value="HRD1_E3_ubiq-ligases"/>
</dbReference>
<keyword evidence="11" id="KW-0862">Zinc</keyword>
<keyword evidence="10" id="KW-0833">Ubl conjugation pathway</keyword>
<feature type="transmembrane region" description="Helical" evidence="15">
    <location>
        <begin position="186"/>
        <end position="203"/>
    </location>
</feature>
<dbReference type="EC" id="2.3.2.27" evidence="4"/>
<evidence type="ECO:0000256" key="2">
    <source>
        <dbReference type="ARBA" id="ARBA00004127"/>
    </source>
</evidence>
<keyword evidence="5" id="KW-0808">Transferase</keyword>
<evidence type="ECO:0000256" key="6">
    <source>
        <dbReference type="ARBA" id="ARBA00022692"/>
    </source>
</evidence>
<dbReference type="AlphaFoldDB" id="A0A1J4KZ05"/>
<evidence type="ECO:0000256" key="11">
    <source>
        <dbReference type="ARBA" id="ARBA00022833"/>
    </source>
</evidence>
<reference evidence="17" key="1">
    <citation type="submission" date="2016-10" db="EMBL/GenBank/DDBJ databases">
        <authorList>
            <person name="Benchimol M."/>
            <person name="Almeida L.G."/>
            <person name="Vasconcelos A.T."/>
            <person name="Perreira-Neves A."/>
            <person name="Rosa I.A."/>
            <person name="Tasca T."/>
            <person name="Bogo M.R."/>
            <person name="de Souza W."/>
        </authorList>
    </citation>
    <scope>NUCLEOTIDE SEQUENCE [LARGE SCALE GENOMIC DNA]</scope>
    <source>
        <strain evidence="17">K</strain>
    </source>
</reference>
<keyword evidence="13 15" id="KW-0472">Membrane</keyword>
<evidence type="ECO:0000256" key="10">
    <source>
        <dbReference type="ARBA" id="ARBA00022786"/>
    </source>
</evidence>
<dbReference type="InterPro" id="IPR001841">
    <property type="entry name" value="Znf_RING"/>
</dbReference>
<comment type="catalytic activity">
    <reaction evidence="1">
        <text>S-ubiquitinyl-[E2 ubiquitin-conjugating enzyme]-L-cysteine + [acceptor protein]-L-lysine = [E2 ubiquitin-conjugating enzyme]-L-cysteine + N(6)-ubiquitinyl-[acceptor protein]-L-lysine.</text>
        <dbReference type="EC" id="2.3.2.27"/>
    </reaction>
</comment>
<keyword evidence="6 15" id="KW-0812">Transmembrane</keyword>
<feature type="domain" description="RING-type" evidence="16">
    <location>
        <begin position="428"/>
        <end position="469"/>
    </location>
</feature>
<evidence type="ECO:0000313" key="17">
    <source>
        <dbReference type="EMBL" id="OHT14942.1"/>
    </source>
</evidence>
<dbReference type="GeneID" id="94832606"/>
<evidence type="ECO:0000256" key="13">
    <source>
        <dbReference type="ARBA" id="ARBA00023136"/>
    </source>
</evidence>
<dbReference type="SMART" id="SM00184">
    <property type="entry name" value="RING"/>
    <property type="match status" value="1"/>
</dbReference>
<dbReference type="PANTHER" id="PTHR22763">
    <property type="entry name" value="RING ZINC FINGER PROTEIN"/>
    <property type="match status" value="1"/>
</dbReference>
<organism evidence="17 18">
    <name type="scientific">Tritrichomonas foetus</name>
    <dbReference type="NCBI Taxonomy" id="1144522"/>
    <lineage>
        <taxon>Eukaryota</taxon>
        <taxon>Metamonada</taxon>
        <taxon>Parabasalia</taxon>
        <taxon>Tritrichomonadida</taxon>
        <taxon>Tritrichomonadidae</taxon>
        <taxon>Tritrichomonas</taxon>
    </lineage>
</organism>
<dbReference type="InterPro" id="IPR021319">
    <property type="entry name" value="DUF2921"/>
</dbReference>
<evidence type="ECO:0000256" key="14">
    <source>
        <dbReference type="PROSITE-ProRule" id="PRU00175"/>
    </source>
</evidence>
<evidence type="ECO:0000256" key="9">
    <source>
        <dbReference type="ARBA" id="ARBA00022771"/>
    </source>
</evidence>
<dbReference type="RefSeq" id="XP_068368078.1">
    <property type="nucleotide sequence ID" value="XM_068497902.1"/>
</dbReference>
<feature type="transmembrane region" description="Helical" evidence="15">
    <location>
        <begin position="250"/>
        <end position="277"/>
    </location>
</feature>
<proteinExistence type="predicted"/>
<comment type="caution">
    <text evidence="17">The sequence shown here is derived from an EMBL/GenBank/DDBJ whole genome shotgun (WGS) entry which is preliminary data.</text>
</comment>
<name>A0A1J4KZ05_9EUKA</name>
<evidence type="ECO:0000256" key="4">
    <source>
        <dbReference type="ARBA" id="ARBA00012483"/>
    </source>
</evidence>
<keyword evidence="12 15" id="KW-1133">Transmembrane helix</keyword>
<feature type="transmembrane region" description="Helical" evidence="15">
    <location>
        <begin position="346"/>
        <end position="366"/>
    </location>
</feature>
<accession>A0A1J4KZ05</accession>
<evidence type="ECO:0000313" key="18">
    <source>
        <dbReference type="Proteomes" id="UP000179807"/>
    </source>
</evidence>
<dbReference type="EMBL" id="MLAK01000292">
    <property type="protein sequence ID" value="OHT14942.1"/>
    <property type="molecule type" value="Genomic_DNA"/>
</dbReference>
<evidence type="ECO:0000256" key="5">
    <source>
        <dbReference type="ARBA" id="ARBA00022679"/>
    </source>
</evidence>
<dbReference type="InterPro" id="IPR013083">
    <property type="entry name" value="Znf_RING/FYVE/PHD"/>
</dbReference>
<dbReference type="OrthoDB" id="8062037at2759"/>
<dbReference type="VEuPathDB" id="TrichDB:TRFO_14584"/>
<protein>
    <recommendedName>
        <fullName evidence="4">RING-type E3 ubiquitin transferase</fullName>
        <ecNumber evidence="4">2.3.2.27</ecNumber>
    </recommendedName>
</protein>
<dbReference type="PROSITE" id="PS50089">
    <property type="entry name" value="ZF_RING_2"/>
    <property type="match status" value="1"/>
</dbReference>
<dbReference type="Pfam" id="PF13639">
    <property type="entry name" value="zf-RING_2"/>
    <property type="match status" value="1"/>
</dbReference>
<evidence type="ECO:0000256" key="3">
    <source>
        <dbReference type="ARBA" id="ARBA00004906"/>
    </source>
</evidence>
<sequence length="479" mass="55971">MFFLFISCVLATSLKEDLTFEGKGYVIHTNQTKINMNITDFHMTISKGKSVLDQTVYTCSLDFFWNNQYEADTKYELFGLEYDNITRNFFFFRDTTHNKLNKSIYYLNDLIKLHKKDNIHEVIHEIIQENFMPVVLTFNISDQKSNSSVFAIDKHLHGFFTMMNITLLNLDGEMFDMVSYVGEGRTFGVILAICIAANVYAWYSIQLRYGSKALLAQLSEHSLLLHIGYDFSLIFFTLDMSMLSQYFTTLYLLLFFVMILVYFIIQMQVLAVVWAANHSIGENDPTREIQMALMFFFMEVSIIITISSSTSTIIFQYPFPCIIFLYTPFIPQIYHSVKNPRRMRNNYIFVTIVYLTRLVPLLYFTFYKRNIMRTSSPIIGIITFVFLTVQVLIVYLQNWIGGDFFLPKKLRQQAFNYSSMRDMNHDECSICLSQIEADDPTMTPPCGHTFHRACLHRWMDEELICPVCRSPLPVDAEDV</sequence>
<dbReference type="GO" id="GO:0061630">
    <property type="term" value="F:ubiquitin protein ligase activity"/>
    <property type="evidence" value="ECO:0007669"/>
    <property type="project" value="UniProtKB-EC"/>
</dbReference>
<evidence type="ECO:0000259" key="16">
    <source>
        <dbReference type="PROSITE" id="PS50089"/>
    </source>
</evidence>
<keyword evidence="18" id="KW-1185">Reference proteome</keyword>
<keyword evidence="8" id="KW-0732">Signal</keyword>